<dbReference type="AlphaFoldDB" id="A0A8J3XZ29"/>
<feature type="region of interest" description="Disordered" evidence="1">
    <location>
        <begin position="88"/>
        <end position="108"/>
    </location>
</feature>
<reference evidence="2" key="1">
    <citation type="submission" date="2021-01" db="EMBL/GenBank/DDBJ databases">
        <title>Whole genome shotgun sequence of Planotetraspora thailandica NBRC 104271.</title>
        <authorList>
            <person name="Komaki H."/>
            <person name="Tamura T."/>
        </authorList>
    </citation>
    <scope>NUCLEOTIDE SEQUENCE</scope>
    <source>
        <strain evidence="2">NBRC 104271</strain>
    </source>
</reference>
<evidence type="ECO:0000256" key="1">
    <source>
        <dbReference type="SAM" id="MobiDB-lite"/>
    </source>
</evidence>
<accession>A0A8J3XZ29</accession>
<evidence type="ECO:0000313" key="3">
    <source>
        <dbReference type="Proteomes" id="UP000605992"/>
    </source>
</evidence>
<keyword evidence="3" id="KW-1185">Reference proteome</keyword>
<dbReference type="RefSeq" id="WP_203946163.1">
    <property type="nucleotide sequence ID" value="NZ_BOOR01000031.1"/>
</dbReference>
<evidence type="ECO:0000313" key="2">
    <source>
        <dbReference type="EMBL" id="GII55998.1"/>
    </source>
</evidence>
<dbReference type="Proteomes" id="UP000605992">
    <property type="component" value="Unassembled WGS sequence"/>
</dbReference>
<organism evidence="2 3">
    <name type="scientific">Planotetraspora thailandica</name>
    <dbReference type="NCBI Taxonomy" id="487172"/>
    <lineage>
        <taxon>Bacteria</taxon>
        <taxon>Bacillati</taxon>
        <taxon>Actinomycetota</taxon>
        <taxon>Actinomycetes</taxon>
        <taxon>Streptosporangiales</taxon>
        <taxon>Streptosporangiaceae</taxon>
        <taxon>Planotetraspora</taxon>
    </lineage>
</organism>
<protein>
    <submittedName>
        <fullName evidence="2">Uncharacterized protein</fullName>
    </submittedName>
</protein>
<gene>
    <name evidence="2" type="ORF">Pth03_43870</name>
</gene>
<dbReference type="EMBL" id="BOOR01000031">
    <property type="protein sequence ID" value="GII55998.1"/>
    <property type="molecule type" value="Genomic_DNA"/>
</dbReference>
<comment type="caution">
    <text evidence="2">The sequence shown here is derived from an EMBL/GenBank/DDBJ whole genome shotgun (WGS) entry which is preliminary data.</text>
</comment>
<proteinExistence type="predicted"/>
<sequence length="108" mass="12474">MRKAPDWVDDDAIPRPRLDAWYEGHVEVGIDLSRDGKYWLSLDFHCPAGQLTHDAESQTASGWIPFDDPSEVRRLIDELQQTVERIENLNADRVRTPQEHDAGRAHDR</sequence>
<name>A0A8J3XZ29_9ACTN</name>